<keyword evidence="4" id="KW-0808">Transferase</keyword>
<protein>
    <submittedName>
        <fullName evidence="4">Ser/Thr protein kinase RdoA (MazF antagonist)</fullName>
    </submittedName>
</protein>
<name>A0ABT3H8G4_9HYPH</name>
<accession>A0ABT3H8G4</accession>
<feature type="compositionally biased region" description="Acidic residues" evidence="2">
    <location>
        <begin position="8"/>
        <end position="17"/>
    </location>
</feature>
<comment type="caution">
    <text evidence="4">The sequence shown here is derived from an EMBL/GenBank/DDBJ whole genome shotgun (WGS) entry which is preliminary data.</text>
</comment>
<feature type="region of interest" description="Disordered" evidence="2">
    <location>
        <begin position="1"/>
        <end position="24"/>
    </location>
</feature>
<dbReference type="InterPro" id="IPR011009">
    <property type="entry name" value="Kinase-like_dom_sf"/>
</dbReference>
<proteinExistence type="inferred from homology"/>
<dbReference type="Gene3D" id="1.10.510.10">
    <property type="entry name" value="Transferase(Phosphotransferase) domain 1"/>
    <property type="match status" value="1"/>
</dbReference>
<sequence length="349" mass="38982">MQRSGDSDSFEETETDEVPAPAGEATTGELEALARAALPLWGTDPEARLTLINLSENATFLVEPRDAEKTVLRVHREGYHSRAAIESELCWMTALREEAGVSTPVPIAGLNGAAIQDRATPSVPRGRRLVMFEFLEGREPSEADDLQGPFRRLGEISARMHRHVDQWQRPAFFERHAWDFEHSLGSDPNWGDWRGAPAVDAAGVTLLERQAATVERRLAAFGQGPERYNLVHADIRLANLLVTEDDTHVLDFDDSGFGWFLYDVATALSFMEHLPQVPDLIEAWLDGYRRVRPLGAEDIAEIPTFLMLRRMIILAWMGSHADTDLARTLGAEYTQTSVELAEGYLSRFG</sequence>
<organism evidence="4 5">
    <name type="scientific">Rhodobium gokarnense</name>
    <dbReference type="NCBI Taxonomy" id="364296"/>
    <lineage>
        <taxon>Bacteria</taxon>
        <taxon>Pseudomonadati</taxon>
        <taxon>Pseudomonadota</taxon>
        <taxon>Alphaproteobacteria</taxon>
        <taxon>Hyphomicrobiales</taxon>
        <taxon>Rhodobiaceae</taxon>
        <taxon>Rhodobium</taxon>
    </lineage>
</organism>
<comment type="similarity">
    <text evidence="1">Belongs to the pseudomonas-type ThrB family.</text>
</comment>
<evidence type="ECO:0000313" key="4">
    <source>
        <dbReference type="EMBL" id="MCW2306644.1"/>
    </source>
</evidence>
<dbReference type="Proteomes" id="UP001209755">
    <property type="component" value="Unassembled WGS sequence"/>
</dbReference>
<dbReference type="Gene3D" id="3.30.200.70">
    <property type="match status" value="1"/>
</dbReference>
<evidence type="ECO:0000259" key="3">
    <source>
        <dbReference type="Pfam" id="PF01636"/>
    </source>
</evidence>
<reference evidence="5" key="1">
    <citation type="submission" date="2023-07" db="EMBL/GenBank/DDBJ databases">
        <title>Genome sequencing of Purple Non-Sulfur Bacteria from various extreme environments.</title>
        <authorList>
            <person name="Mayer M."/>
        </authorList>
    </citation>
    <scope>NUCLEOTIDE SEQUENCE [LARGE SCALE GENOMIC DNA]</scope>
    <source>
        <strain evidence="5">DSM 17935</strain>
    </source>
</reference>
<evidence type="ECO:0000256" key="2">
    <source>
        <dbReference type="SAM" id="MobiDB-lite"/>
    </source>
</evidence>
<dbReference type="RefSeq" id="WP_264600305.1">
    <property type="nucleotide sequence ID" value="NZ_JAOQNS010000002.1"/>
</dbReference>
<evidence type="ECO:0000256" key="1">
    <source>
        <dbReference type="ARBA" id="ARBA00038240"/>
    </source>
</evidence>
<dbReference type="PANTHER" id="PTHR21064">
    <property type="entry name" value="AMINOGLYCOSIDE PHOSPHOTRANSFERASE DOMAIN-CONTAINING PROTEIN-RELATED"/>
    <property type="match status" value="1"/>
</dbReference>
<dbReference type="PANTHER" id="PTHR21064:SF6">
    <property type="entry name" value="AMINOGLYCOSIDE PHOSPHOTRANSFERASE DOMAIN-CONTAINING PROTEIN"/>
    <property type="match status" value="1"/>
</dbReference>
<gene>
    <name evidence="4" type="ORF">M2319_000963</name>
</gene>
<dbReference type="SUPFAM" id="SSF56112">
    <property type="entry name" value="Protein kinase-like (PK-like)"/>
    <property type="match status" value="1"/>
</dbReference>
<dbReference type="Pfam" id="PF01636">
    <property type="entry name" value="APH"/>
    <property type="match status" value="1"/>
</dbReference>
<dbReference type="EMBL" id="JAOQNS010000002">
    <property type="protein sequence ID" value="MCW2306644.1"/>
    <property type="molecule type" value="Genomic_DNA"/>
</dbReference>
<dbReference type="InterPro" id="IPR002575">
    <property type="entry name" value="Aminoglycoside_PTrfase"/>
</dbReference>
<keyword evidence="4" id="KW-0418">Kinase</keyword>
<feature type="domain" description="Aminoglycoside phosphotransferase" evidence="3">
    <location>
        <begin position="55"/>
        <end position="294"/>
    </location>
</feature>
<keyword evidence="5" id="KW-1185">Reference proteome</keyword>
<dbReference type="Gene3D" id="1.20.1270.170">
    <property type="match status" value="1"/>
</dbReference>
<dbReference type="GO" id="GO:0016301">
    <property type="term" value="F:kinase activity"/>
    <property type="evidence" value="ECO:0007669"/>
    <property type="project" value="UniProtKB-KW"/>
</dbReference>
<evidence type="ECO:0000313" key="5">
    <source>
        <dbReference type="Proteomes" id="UP001209755"/>
    </source>
</evidence>
<dbReference type="InterPro" id="IPR050249">
    <property type="entry name" value="Pseudomonas-type_ThrB"/>
</dbReference>